<proteinExistence type="predicted"/>
<comment type="caution">
    <text evidence="2">The sequence shown here is derived from an EMBL/GenBank/DDBJ whole genome shotgun (WGS) entry which is preliminary data.</text>
</comment>
<reference evidence="2" key="2">
    <citation type="submission" date="2021-04" db="EMBL/GenBank/DDBJ databases">
        <authorList>
            <person name="Gilroy R."/>
        </authorList>
    </citation>
    <scope>NUCLEOTIDE SEQUENCE</scope>
    <source>
        <strain evidence="2">USAMLcec3-2134</strain>
    </source>
</reference>
<evidence type="ECO:0000256" key="1">
    <source>
        <dbReference type="SAM" id="MobiDB-lite"/>
    </source>
</evidence>
<gene>
    <name evidence="2" type="ORF">H9763_11475</name>
</gene>
<feature type="region of interest" description="Disordered" evidence="1">
    <location>
        <begin position="28"/>
        <end position="48"/>
    </location>
</feature>
<dbReference type="SUPFAM" id="SSF101478">
    <property type="entry name" value="ADP-ribosylglycohydrolase"/>
    <property type="match status" value="1"/>
</dbReference>
<dbReference type="InterPro" id="IPR036705">
    <property type="entry name" value="Ribosyl_crysJ1_sf"/>
</dbReference>
<accession>A0A9D2MS97</accession>
<dbReference type="EMBL" id="DWXE01000043">
    <property type="protein sequence ID" value="HJB92068.1"/>
    <property type="molecule type" value="Genomic_DNA"/>
</dbReference>
<reference evidence="2" key="1">
    <citation type="journal article" date="2021" name="PeerJ">
        <title>Extensive microbial diversity within the chicken gut microbiome revealed by metagenomics and culture.</title>
        <authorList>
            <person name="Gilroy R."/>
            <person name="Ravi A."/>
            <person name="Getino M."/>
            <person name="Pursley I."/>
            <person name="Horton D.L."/>
            <person name="Alikhan N.F."/>
            <person name="Baker D."/>
            <person name="Gharbi K."/>
            <person name="Hall N."/>
            <person name="Watson M."/>
            <person name="Adriaenssens E.M."/>
            <person name="Foster-Nyarko E."/>
            <person name="Jarju S."/>
            <person name="Secka A."/>
            <person name="Antonio M."/>
            <person name="Oren A."/>
            <person name="Chaudhuri R.R."/>
            <person name="La Ragione R."/>
            <person name="Hildebrand F."/>
            <person name="Pallen M.J."/>
        </authorList>
    </citation>
    <scope>NUCLEOTIDE SEQUENCE</scope>
    <source>
        <strain evidence="2">USAMLcec3-2134</strain>
    </source>
</reference>
<evidence type="ECO:0000313" key="2">
    <source>
        <dbReference type="EMBL" id="HJB92068.1"/>
    </source>
</evidence>
<sequence>MLEDQMWFEPEEALAVAWRQGVDEGREIGADEAEMREVASLPRKDPEKRRRAFSLLDRWESAGMRDGYPWLEPDDLESIRKQREGGKGGRKPVPFLREKVYAAWLMRAAGCLLGKPVEGWYRDRIEGLLREAGNLPVRRYVEAPADGMPEDDDTNYTILALKLMEEKGWEFTPDDVGELWLASLPVLHLCTAERVAYLNMCNGFCPPRSARHHNAYREYVGAQIRGDFFGYVCPGDPEKAAELAWRDASISHVKNGIYGEMFVAAMLAEAAGTSRMEDIVRAGMGQIPQKSRLWAAAAQALDWWKNGTSAAAAVENVRKRFDETCGYDWCHVIPNAMIVCIGLLYGEGDFTKTVDLCLRAAFDTDCNCATAGSVVGMAMGIREADRGWIEPLKDKIHSGVDGMGTVRISDLADRAQRVFESRVQKA</sequence>
<organism evidence="2 3">
    <name type="scientific">Candidatus Eisenbergiella merdigallinarum</name>
    <dbReference type="NCBI Taxonomy" id="2838552"/>
    <lineage>
        <taxon>Bacteria</taxon>
        <taxon>Bacillati</taxon>
        <taxon>Bacillota</taxon>
        <taxon>Clostridia</taxon>
        <taxon>Lachnospirales</taxon>
        <taxon>Lachnospiraceae</taxon>
        <taxon>Eisenbergiella</taxon>
    </lineage>
</organism>
<protein>
    <submittedName>
        <fullName evidence="2">ADP-ribosylglycohydrolase family protein</fullName>
    </submittedName>
</protein>
<dbReference type="AlphaFoldDB" id="A0A9D2MS97"/>
<evidence type="ECO:0000313" key="3">
    <source>
        <dbReference type="Proteomes" id="UP000886883"/>
    </source>
</evidence>
<name>A0A9D2MS97_9FIRM</name>
<dbReference type="InterPro" id="IPR005502">
    <property type="entry name" value="Ribosyl_crysJ1"/>
</dbReference>
<dbReference type="Pfam" id="PF03747">
    <property type="entry name" value="ADP_ribosyl_GH"/>
    <property type="match status" value="1"/>
</dbReference>
<dbReference type="Proteomes" id="UP000886883">
    <property type="component" value="Unassembled WGS sequence"/>
</dbReference>
<dbReference type="Gene3D" id="1.10.4080.10">
    <property type="entry name" value="ADP-ribosylation/Crystallin J1"/>
    <property type="match status" value="1"/>
</dbReference>